<dbReference type="InterPro" id="IPR011009">
    <property type="entry name" value="Kinase-like_dom_sf"/>
</dbReference>
<dbReference type="AlphaFoldDB" id="A0A7S4NXC8"/>
<evidence type="ECO:0000256" key="1">
    <source>
        <dbReference type="ARBA" id="ARBA00022527"/>
    </source>
</evidence>
<dbReference type="GO" id="GO:0005524">
    <property type="term" value="F:ATP binding"/>
    <property type="evidence" value="ECO:0007669"/>
    <property type="project" value="UniProtKB-KW"/>
</dbReference>
<sequence>MGGEQSKRKGIAPESFRVAYPLSEGSYGTIWKVTLRDTKEEFSMKSLPLSIVAKEKLMDNLLLEREIMLKIGKSHPFITSLSYAFVSTHAIHFIMPKQSKGSLFTLLRNRPEPFSEAQAQFYMAEVVLALAALHSNNYVYRDLKLENVCLTPDGHIRLHDFGFSRSATPPLKRVHSFSGPNIYISPEILLDEGEGHSFSVDWWGLGIFFHLLLTQTAPFWAEKNEELFYLIKEGEFPDLKQHCLSDSALSLLSELLTRNPKKRLGSVPPIAYQTEKDTEGDDSNPKGAKYVQQHPFFQGLDWDLILEKKFPPPLIPSTLRTKEQINSPPPFSLNGPPLTPEFETYLRSYEGMFHYDSVAEERERKEKEEKEREEKEKQEKEEEAKNKSSKQ</sequence>
<keyword evidence="1" id="KW-0723">Serine/threonine-protein kinase</keyword>
<dbReference type="Pfam" id="PF00069">
    <property type="entry name" value="Pkinase"/>
    <property type="match status" value="1"/>
</dbReference>
<evidence type="ECO:0000256" key="2">
    <source>
        <dbReference type="ARBA" id="ARBA00022679"/>
    </source>
</evidence>
<feature type="region of interest" description="Disordered" evidence="6">
    <location>
        <begin position="356"/>
        <end position="391"/>
    </location>
</feature>
<feature type="compositionally biased region" description="Basic and acidic residues" evidence="6">
    <location>
        <begin position="357"/>
        <end position="391"/>
    </location>
</feature>
<dbReference type="EMBL" id="HBKR01024285">
    <property type="protein sequence ID" value="CAE2315872.1"/>
    <property type="molecule type" value="Transcribed_RNA"/>
</dbReference>
<gene>
    <name evidence="8" type="ORF">NAES01612_LOCUS15948</name>
</gene>
<evidence type="ECO:0000313" key="8">
    <source>
        <dbReference type="EMBL" id="CAE2315872.1"/>
    </source>
</evidence>
<feature type="region of interest" description="Disordered" evidence="6">
    <location>
        <begin position="318"/>
        <end position="338"/>
    </location>
</feature>
<dbReference type="PANTHER" id="PTHR24351">
    <property type="entry name" value="RIBOSOMAL PROTEIN S6 KINASE"/>
    <property type="match status" value="1"/>
</dbReference>
<keyword evidence="5" id="KW-0067">ATP-binding</keyword>
<dbReference type="PROSITE" id="PS50011">
    <property type="entry name" value="PROTEIN_KINASE_DOM"/>
    <property type="match status" value="1"/>
</dbReference>
<evidence type="ECO:0000256" key="5">
    <source>
        <dbReference type="ARBA" id="ARBA00022840"/>
    </source>
</evidence>
<dbReference type="GO" id="GO:0004674">
    <property type="term" value="F:protein serine/threonine kinase activity"/>
    <property type="evidence" value="ECO:0007669"/>
    <property type="project" value="UniProtKB-KW"/>
</dbReference>
<dbReference type="SUPFAM" id="SSF56112">
    <property type="entry name" value="Protein kinase-like (PK-like)"/>
    <property type="match status" value="1"/>
</dbReference>
<dbReference type="SMART" id="SM00220">
    <property type="entry name" value="S_TKc"/>
    <property type="match status" value="1"/>
</dbReference>
<evidence type="ECO:0000256" key="3">
    <source>
        <dbReference type="ARBA" id="ARBA00022741"/>
    </source>
</evidence>
<protein>
    <recommendedName>
        <fullName evidence="7">Protein kinase domain-containing protein</fullName>
    </recommendedName>
</protein>
<dbReference type="InterPro" id="IPR008271">
    <property type="entry name" value="Ser/Thr_kinase_AS"/>
</dbReference>
<evidence type="ECO:0000256" key="6">
    <source>
        <dbReference type="SAM" id="MobiDB-lite"/>
    </source>
</evidence>
<organism evidence="8">
    <name type="scientific">Paramoeba aestuarina</name>
    <dbReference type="NCBI Taxonomy" id="180227"/>
    <lineage>
        <taxon>Eukaryota</taxon>
        <taxon>Amoebozoa</taxon>
        <taxon>Discosea</taxon>
        <taxon>Flabellinia</taxon>
        <taxon>Dactylopodida</taxon>
        <taxon>Paramoebidae</taxon>
        <taxon>Paramoeba</taxon>
    </lineage>
</organism>
<evidence type="ECO:0000259" key="7">
    <source>
        <dbReference type="PROSITE" id="PS50011"/>
    </source>
</evidence>
<dbReference type="InterPro" id="IPR000719">
    <property type="entry name" value="Prot_kinase_dom"/>
</dbReference>
<dbReference type="PROSITE" id="PS00108">
    <property type="entry name" value="PROTEIN_KINASE_ST"/>
    <property type="match status" value="1"/>
</dbReference>
<reference evidence="8" key="1">
    <citation type="submission" date="2021-01" db="EMBL/GenBank/DDBJ databases">
        <authorList>
            <person name="Corre E."/>
            <person name="Pelletier E."/>
            <person name="Niang G."/>
            <person name="Scheremetjew M."/>
            <person name="Finn R."/>
            <person name="Kale V."/>
            <person name="Holt S."/>
            <person name="Cochrane G."/>
            <person name="Meng A."/>
            <person name="Brown T."/>
            <person name="Cohen L."/>
        </authorList>
    </citation>
    <scope>NUCLEOTIDE SEQUENCE</scope>
    <source>
        <strain evidence="8">SoJaBio B1-5/56/2</strain>
    </source>
</reference>
<keyword evidence="4" id="KW-0418">Kinase</keyword>
<feature type="region of interest" description="Disordered" evidence="6">
    <location>
        <begin position="266"/>
        <end position="289"/>
    </location>
</feature>
<dbReference type="Gene3D" id="1.10.510.10">
    <property type="entry name" value="Transferase(Phosphotransferase) domain 1"/>
    <property type="match status" value="1"/>
</dbReference>
<feature type="domain" description="Protein kinase" evidence="7">
    <location>
        <begin position="16"/>
        <end position="297"/>
    </location>
</feature>
<proteinExistence type="predicted"/>
<dbReference type="Gene3D" id="3.30.200.20">
    <property type="entry name" value="Phosphorylase Kinase, domain 1"/>
    <property type="match status" value="1"/>
</dbReference>
<name>A0A7S4NXC8_9EUKA</name>
<evidence type="ECO:0000256" key="4">
    <source>
        <dbReference type="ARBA" id="ARBA00022777"/>
    </source>
</evidence>
<accession>A0A7S4NXC8</accession>
<keyword evidence="2" id="KW-0808">Transferase</keyword>
<keyword evidence="3" id="KW-0547">Nucleotide-binding</keyword>